<keyword evidence="12" id="KW-1185">Reference proteome</keyword>
<accession>A0ABQ3AS40</accession>
<evidence type="ECO:0000256" key="4">
    <source>
        <dbReference type="ARBA" id="ARBA00022553"/>
    </source>
</evidence>
<dbReference type="PANTHER" id="PTHR11596:SF5">
    <property type="entry name" value="ALKALINE PHOSPHATASE"/>
    <property type="match status" value="1"/>
</dbReference>
<dbReference type="Proteomes" id="UP000619761">
    <property type="component" value="Unassembled WGS sequence"/>
</dbReference>
<evidence type="ECO:0000256" key="6">
    <source>
        <dbReference type="ARBA" id="ARBA00022801"/>
    </source>
</evidence>
<evidence type="ECO:0000256" key="7">
    <source>
        <dbReference type="ARBA" id="ARBA00022833"/>
    </source>
</evidence>
<keyword evidence="4" id="KW-0597">Phosphoprotein</keyword>
<dbReference type="EMBL" id="BMYZ01000001">
    <property type="protein sequence ID" value="GGY64864.1"/>
    <property type="molecule type" value="Genomic_DNA"/>
</dbReference>
<sequence>MHKLTLVLLACILCTSVRAAEPNTNIIFLIGDGMGVAYTGAYRLYQDDLTTPELDATIFDEMLVGMASTYPDDHNQVTDSAAAATALATGVKTYNGAIGVNAQRSPVVSVLDKAKELGYLTGIAVTCQVNHATPAAFVAHADSRQSYEKIADQYMDLKIHGKPKVDVIFGGGQEYFVRKDRNLAKEFEALGYSYNADIKDLSKIKKLPALGLFSKGGLTPALESEHPLRLVEMTEKSLELLSAKSAQKKPFLLMLEASQIDWCGHANDIACAMGEMRDMAETMKLIKRFIDKNPNTIFVATADHSTGGLSVGAKGQYQWNAAVVRNIKATAPTIARQLLASKSNWKSVWQSLTQIKLADDEQKTLDAFITQADENNSELVVGQLTAQVLNYIDKYTSTGWTTKGHTGEYVQVFSYGKGKNNFEGAIDNTDIAKKLFNYLK</sequence>
<evidence type="ECO:0000256" key="8">
    <source>
        <dbReference type="ARBA" id="ARBA00022842"/>
    </source>
</evidence>
<dbReference type="InterPro" id="IPR018299">
    <property type="entry name" value="Alkaline_phosphatase_AS"/>
</dbReference>
<keyword evidence="5" id="KW-0479">Metal-binding</keyword>
<organism evidence="11 12">
    <name type="scientific">Cellvibrio zantedeschiae</name>
    <dbReference type="NCBI Taxonomy" id="1237077"/>
    <lineage>
        <taxon>Bacteria</taxon>
        <taxon>Pseudomonadati</taxon>
        <taxon>Pseudomonadota</taxon>
        <taxon>Gammaproteobacteria</taxon>
        <taxon>Cellvibrionales</taxon>
        <taxon>Cellvibrionaceae</taxon>
        <taxon>Cellvibrio</taxon>
    </lineage>
</organism>
<evidence type="ECO:0000256" key="10">
    <source>
        <dbReference type="SAM" id="SignalP"/>
    </source>
</evidence>
<keyword evidence="10" id="KW-0732">Signal</keyword>
<keyword evidence="6" id="KW-0378">Hydrolase</keyword>
<keyword evidence="7" id="KW-0862">Zinc</keyword>
<dbReference type="CDD" id="cd16012">
    <property type="entry name" value="ALP"/>
    <property type="match status" value="1"/>
</dbReference>
<dbReference type="InterPro" id="IPR001952">
    <property type="entry name" value="Alkaline_phosphatase"/>
</dbReference>
<evidence type="ECO:0000313" key="12">
    <source>
        <dbReference type="Proteomes" id="UP000619761"/>
    </source>
</evidence>
<evidence type="ECO:0000256" key="3">
    <source>
        <dbReference type="ARBA" id="ARBA00005984"/>
    </source>
</evidence>
<dbReference type="PRINTS" id="PR00113">
    <property type="entry name" value="ALKPHPHTASE"/>
</dbReference>
<reference evidence="12" key="1">
    <citation type="journal article" date="2019" name="Int. J. Syst. Evol. Microbiol.">
        <title>The Global Catalogue of Microorganisms (GCM) 10K type strain sequencing project: providing services to taxonomists for standard genome sequencing and annotation.</title>
        <authorList>
            <consortium name="The Broad Institute Genomics Platform"/>
            <consortium name="The Broad Institute Genome Sequencing Center for Infectious Disease"/>
            <person name="Wu L."/>
            <person name="Ma J."/>
        </authorList>
    </citation>
    <scope>NUCLEOTIDE SEQUENCE [LARGE SCALE GENOMIC DNA]</scope>
    <source>
        <strain evidence="12">KCTC 32239</strain>
    </source>
</reference>
<name>A0ABQ3AS40_9GAMM</name>
<evidence type="ECO:0000313" key="11">
    <source>
        <dbReference type="EMBL" id="GGY64864.1"/>
    </source>
</evidence>
<dbReference type="RefSeq" id="WP_189415951.1">
    <property type="nucleotide sequence ID" value="NZ_BMYZ01000001.1"/>
</dbReference>
<dbReference type="SUPFAM" id="SSF53649">
    <property type="entry name" value="Alkaline phosphatase-like"/>
    <property type="match status" value="1"/>
</dbReference>
<dbReference type="SMART" id="SM00098">
    <property type="entry name" value="alkPPc"/>
    <property type="match status" value="1"/>
</dbReference>
<comment type="cofactor">
    <cofactor evidence="1">
        <name>Mg(2+)</name>
        <dbReference type="ChEBI" id="CHEBI:18420"/>
    </cofactor>
</comment>
<evidence type="ECO:0000256" key="1">
    <source>
        <dbReference type="ARBA" id="ARBA00001946"/>
    </source>
</evidence>
<dbReference type="Gene3D" id="3.40.720.10">
    <property type="entry name" value="Alkaline Phosphatase, subunit A"/>
    <property type="match status" value="1"/>
</dbReference>
<dbReference type="PROSITE" id="PS00123">
    <property type="entry name" value="ALKALINE_PHOSPHATASE"/>
    <property type="match status" value="1"/>
</dbReference>
<evidence type="ECO:0000256" key="2">
    <source>
        <dbReference type="ARBA" id="ARBA00001947"/>
    </source>
</evidence>
<gene>
    <name evidence="11" type="ORF">GCM10011613_05840</name>
</gene>
<feature type="chain" id="PRO_5046298369" evidence="10">
    <location>
        <begin position="20"/>
        <end position="440"/>
    </location>
</feature>
<evidence type="ECO:0000256" key="9">
    <source>
        <dbReference type="RuleBase" id="RU003946"/>
    </source>
</evidence>
<comment type="cofactor">
    <cofactor evidence="2">
        <name>Zn(2+)</name>
        <dbReference type="ChEBI" id="CHEBI:29105"/>
    </cofactor>
</comment>
<dbReference type="InterPro" id="IPR017850">
    <property type="entry name" value="Alkaline_phosphatase_core_sf"/>
</dbReference>
<dbReference type="Gene3D" id="1.10.60.40">
    <property type="match status" value="1"/>
</dbReference>
<protein>
    <submittedName>
        <fullName evidence="11">Alkaline phosphatase</fullName>
    </submittedName>
</protein>
<feature type="signal peptide" evidence="10">
    <location>
        <begin position="1"/>
        <end position="19"/>
    </location>
</feature>
<keyword evidence="8" id="KW-0460">Magnesium</keyword>
<dbReference type="PANTHER" id="PTHR11596">
    <property type="entry name" value="ALKALINE PHOSPHATASE"/>
    <property type="match status" value="1"/>
</dbReference>
<dbReference type="Pfam" id="PF00245">
    <property type="entry name" value="Alk_phosphatase"/>
    <property type="match status" value="1"/>
</dbReference>
<comment type="similarity">
    <text evidence="3 9">Belongs to the alkaline phosphatase family.</text>
</comment>
<proteinExistence type="inferred from homology"/>
<evidence type="ECO:0000256" key="5">
    <source>
        <dbReference type="ARBA" id="ARBA00022723"/>
    </source>
</evidence>
<comment type="caution">
    <text evidence="11">The sequence shown here is derived from an EMBL/GenBank/DDBJ whole genome shotgun (WGS) entry which is preliminary data.</text>
</comment>